<sequence>MKYKIGVEESGLLDKYGNLVLENPELQTQRFGLAQAGLLINTQKVRIQTATLIRAAWVLHPCADSINISKAWNMYFKDLLPRLVKAGDDGNYGSAVVCDTTSSRRIHYRKLVAEAKFQESSVAYEAAIKVQANLL</sequence>
<dbReference type="Gene3D" id="1.10.590.10">
    <property type="entry name" value="Chorismate mutase, AroQ class superfamily, eukaryotic"/>
    <property type="match status" value="1"/>
</dbReference>
<dbReference type="GO" id="GO:0004106">
    <property type="term" value="F:chorismate mutase activity"/>
    <property type="evidence" value="ECO:0007669"/>
    <property type="project" value="UniProtKB-EC"/>
</dbReference>
<accession>A0AAV1R0T9</accession>
<proteinExistence type="predicted"/>
<dbReference type="EMBL" id="CAWUPB010000851">
    <property type="protein sequence ID" value="CAK7326155.1"/>
    <property type="molecule type" value="Genomic_DNA"/>
</dbReference>
<evidence type="ECO:0000313" key="4">
    <source>
        <dbReference type="EMBL" id="CAK7326155.1"/>
    </source>
</evidence>
<evidence type="ECO:0000313" key="5">
    <source>
        <dbReference type="Proteomes" id="UP001314170"/>
    </source>
</evidence>
<dbReference type="Proteomes" id="UP001314170">
    <property type="component" value="Unassembled WGS sequence"/>
</dbReference>
<reference evidence="4 5" key="1">
    <citation type="submission" date="2024-01" db="EMBL/GenBank/DDBJ databases">
        <authorList>
            <person name="Waweru B."/>
        </authorList>
    </citation>
    <scope>NUCLEOTIDE SEQUENCE [LARGE SCALE GENOMIC DNA]</scope>
</reference>
<dbReference type="InterPro" id="IPR008238">
    <property type="entry name" value="Chorismate_mutase_AroQ_euk"/>
</dbReference>
<dbReference type="GO" id="GO:0009073">
    <property type="term" value="P:aromatic amino acid family biosynthetic process"/>
    <property type="evidence" value="ECO:0007669"/>
    <property type="project" value="InterPro"/>
</dbReference>
<dbReference type="GO" id="GO:0005737">
    <property type="term" value="C:cytoplasm"/>
    <property type="evidence" value="ECO:0007669"/>
    <property type="project" value="TreeGrafter"/>
</dbReference>
<protein>
    <recommendedName>
        <fullName evidence="2">chorismate mutase</fullName>
        <ecNumber evidence="2">5.4.99.5</ecNumber>
    </recommendedName>
</protein>
<organism evidence="4 5">
    <name type="scientific">Dovyalis caffra</name>
    <dbReference type="NCBI Taxonomy" id="77055"/>
    <lineage>
        <taxon>Eukaryota</taxon>
        <taxon>Viridiplantae</taxon>
        <taxon>Streptophyta</taxon>
        <taxon>Embryophyta</taxon>
        <taxon>Tracheophyta</taxon>
        <taxon>Spermatophyta</taxon>
        <taxon>Magnoliopsida</taxon>
        <taxon>eudicotyledons</taxon>
        <taxon>Gunneridae</taxon>
        <taxon>Pentapetalae</taxon>
        <taxon>rosids</taxon>
        <taxon>fabids</taxon>
        <taxon>Malpighiales</taxon>
        <taxon>Salicaceae</taxon>
        <taxon>Flacourtieae</taxon>
        <taxon>Dovyalis</taxon>
    </lineage>
</organism>
<gene>
    <name evidence="4" type="ORF">DCAF_LOCUS3851</name>
</gene>
<dbReference type="AlphaFoldDB" id="A0AAV1R0T9"/>
<dbReference type="GO" id="GO:0046417">
    <property type="term" value="P:chorismate metabolic process"/>
    <property type="evidence" value="ECO:0007669"/>
    <property type="project" value="InterPro"/>
</dbReference>
<dbReference type="PANTHER" id="PTHR21145">
    <property type="entry name" value="CHORISMATE MUTASE"/>
    <property type="match status" value="1"/>
</dbReference>
<keyword evidence="3" id="KW-0413">Isomerase</keyword>
<dbReference type="PANTHER" id="PTHR21145:SF15">
    <property type="entry name" value="CHORISMATE MUTASE 3, CHLOROPLASTIC"/>
    <property type="match status" value="1"/>
</dbReference>
<comment type="caution">
    <text evidence="4">The sequence shown here is derived from an EMBL/GenBank/DDBJ whole genome shotgun (WGS) entry which is preliminary data.</text>
</comment>
<evidence type="ECO:0000256" key="2">
    <source>
        <dbReference type="ARBA" id="ARBA00012404"/>
    </source>
</evidence>
<evidence type="ECO:0000256" key="1">
    <source>
        <dbReference type="ARBA" id="ARBA00000824"/>
    </source>
</evidence>
<dbReference type="EC" id="5.4.99.5" evidence="2"/>
<keyword evidence="5" id="KW-1185">Reference proteome</keyword>
<dbReference type="InterPro" id="IPR037039">
    <property type="entry name" value="CM_AroQ_sf_eucaryotic"/>
</dbReference>
<dbReference type="SUPFAM" id="SSF48600">
    <property type="entry name" value="Chorismate mutase II"/>
    <property type="match status" value="1"/>
</dbReference>
<comment type="catalytic activity">
    <reaction evidence="1">
        <text>chorismate = prephenate</text>
        <dbReference type="Rhea" id="RHEA:13897"/>
        <dbReference type="ChEBI" id="CHEBI:29748"/>
        <dbReference type="ChEBI" id="CHEBI:29934"/>
        <dbReference type="EC" id="5.4.99.5"/>
    </reaction>
</comment>
<dbReference type="InterPro" id="IPR036263">
    <property type="entry name" value="Chorismate_II_sf"/>
</dbReference>
<evidence type="ECO:0000256" key="3">
    <source>
        <dbReference type="ARBA" id="ARBA00023235"/>
    </source>
</evidence>
<name>A0AAV1R0T9_9ROSI</name>